<dbReference type="GO" id="GO:0004842">
    <property type="term" value="F:ubiquitin-protein transferase activity"/>
    <property type="evidence" value="ECO:0007669"/>
    <property type="project" value="TreeGrafter"/>
</dbReference>
<protein>
    <recommendedName>
        <fullName evidence="7">RING-type domain-containing protein</fullName>
    </recommendedName>
</protein>
<dbReference type="Gene3D" id="3.30.40.10">
    <property type="entry name" value="Zinc/RING finger domain, C3HC4 (zinc finger)"/>
    <property type="match status" value="1"/>
</dbReference>
<dbReference type="PANTHER" id="PTHR42647">
    <property type="entry name" value="SBP (S-RIBONUCLEASE BINDING PROTEIN) FAMILY PROTEIN"/>
    <property type="match status" value="1"/>
</dbReference>
<proteinExistence type="predicted"/>
<gene>
    <name evidence="5" type="ORF">HU200_027107</name>
</gene>
<evidence type="ECO:0000256" key="1">
    <source>
        <dbReference type="ARBA" id="ARBA00022723"/>
    </source>
</evidence>
<name>A0A835ER84_9POAL</name>
<keyword evidence="1" id="KW-0479">Metal-binding</keyword>
<dbReference type="Pfam" id="PF13920">
    <property type="entry name" value="zf-C3HC4_3"/>
    <property type="match status" value="1"/>
</dbReference>
<reference evidence="5" key="1">
    <citation type="submission" date="2020-07" db="EMBL/GenBank/DDBJ databases">
        <title>Genome sequence and genetic diversity analysis of an under-domesticated orphan crop, white fonio (Digitaria exilis).</title>
        <authorList>
            <person name="Bennetzen J.L."/>
            <person name="Chen S."/>
            <person name="Ma X."/>
            <person name="Wang X."/>
            <person name="Yssel A.E.J."/>
            <person name="Chaluvadi S.R."/>
            <person name="Johnson M."/>
            <person name="Gangashetty P."/>
            <person name="Hamidou F."/>
            <person name="Sanogo M.D."/>
            <person name="Zwaenepoel A."/>
            <person name="Wallace J."/>
            <person name="Van De Peer Y."/>
            <person name="Van Deynze A."/>
        </authorList>
    </citation>
    <scope>NUCLEOTIDE SEQUENCE</scope>
    <source>
        <tissue evidence="5">Leaves</tissue>
    </source>
</reference>
<organism evidence="5 6">
    <name type="scientific">Digitaria exilis</name>
    <dbReference type="NCBI Taxonomy" id="1010633"/>
    <lineage>
        <taxon>Eukaryota</taxon>
        <taxon>Viridiplantae</taxon>
        <taxon>Streptophyta</taxon>
        <taxon>Embryophyta</taxon>
        <taxon>Tracheophyta</taxon>
        <taxon>Spermatophyta</taxon>
        <taxon>Magnoliopsida</taxon>
        <taxon>Liliopsida</taxon>
        <taxon>Poales</taxon>
        <taxon>Poaceae</taxon>
        <taxon>PACMAD clade</taxon>
        <taxon>Panicoideae</taxon>
        <taxon>Panicodae</taxon>
        <taxon>Paniceae</taxon>
        <taxon>Anthephorinae</taxon>
        <taxon>Digitaria</taxon>
    </lineage>
</organism>
<evidence type="ECO:0000256" key="3">
    <source>
        <dbReference type="ARBA" id="ARBA00022833"/>
    </source>
</evidence>
<evidence type="ECO:0000313" key="6">
    <source>
        <dbReference type="Proteomes" id="UP000636709"/>
    </source>
</evidence>
<evidence type="ECO:0000313" key="5">
    <source>
        <dbReference type="EMBL" id="KAF8715456.1"/>
    </source>
</evidence>
<dbReference type="EMBL" id="JACEFO010001732">
    <property type="protein sequence ID" value="KAF8715456.1"/>
    <property type="molecule type" value="Genomic_DNA"/>
</dbReference>
<dbReference type="PANTHER" id="PTHR42647:SF72">
    <property type="entry name" value="EF-HAND CALCIUM-BINDING DOMAIN-CONTAINING PROTEIN 4A"/>
    <property type="match status" value="1"/>
</dbReference>
<dbReference type="GO" id="GO:0008270">
    <property type="term" value="F:zinc ion binding"/>
    <property type="evidence" value="ECO:0007669"/>
    <property type="project" value="UniProtKB-KW"/>
</dbReference>
<evidence type="ECO:0008006" key="7">
    <source>
        <dbReference type="Google" id="ProtNLM"/>
    </source>
</evidence>
<feature type="coiled-coil region" evidence="4">
    <location>
        <begin position="145"/>
        <end position="186"/>
    </location>
</feature>
<keyword evidence="6" id="KW-1185">Reference proteome</keyword>
<comment type="caution">
    <text evidence="5">The sequence shown here is derived from an EMBL/GenBank/DDBJ whole genome shotgun (WGS) entry which is preliminary data.</text>
</comment>
<sequence length="294" mass="31207">MYAPRRPTVDTTVAATAFLDEHGWSAPVAEGLGDFPRSELAWDYGFQQQPRKRPRVVAAAGCFVEEHSVALPQQVVPQQRGTRAAASGAASTSRGAINGDGLLSRLCRRHDAEIDALLTRESERMRAALEDARRRHAMALLATMQRAASGRLRAAEDELDRAARRNAELEEKARQVGAECEAWMNLARSHEAVAAGLRATLDDQLHLLQSQPPRAPASAGGCEEGGDAAEDARSCCFEAASAAAALCRSCGGGGACVLVLPCRHLCLCVSCEAAVDACPVCAAHKNASLRVLLS</sequence>
<dbReference type="InterPro" id="IPR013083">
    <property type="entry name" value="Znf_RING/FYVE/PHD"/>
</dbReference>
<dbReference type="Proteomes" id="UP000636709">
    <property type="component" value="Unassembled WGS sequence"/>
</dbReference>
<accession>A0A835ER84</accession>
<dbReference type="CDD" id="cd16649">
    <property type="entry name" value="mRING-HC-C3HC5_CGRF1-like"/>
    <property type="match status" value="1"/>
</dbReference>
<keyword evidence="2" id="KW-0863">Zinc-finger</keyword>
<keyword evidence="4" id="KW-0175">Coiled coil</keyword>
<evidence type="ECO:0000256" key="2">
    <source>
        <dbReference type="ARBA" id="ARBA00022771"/>
    </source>
</evidence>
<dbReference type="AlphaFoldDB" id="A0A835ER84"/>
<dbReference type="OrthoDB" id="1711136at2759"/>
<evidence type="ECO:0000256" key="4">
    <source>
        <dbReference type="SAM" id="Coils"/>
    </source>
</evidence>
<keyword evidence="3" id="KW-0862">Zinc</keyword>